<dbReference type="SUPFAM" id="SSF101307">
    <property type="entry name" value="YutG-like"/>
    <property type="match status" value="1"/>
</dbReference>
<keyword evidence="1" id="KW-0472">Membrane</keyword>
<dbReference type="OrthoDB" id="9804091at2"/>
<dbReference type="InterPro" id="IPR036681">
    <property type="entry name" value="PgpA-like_sf"/>
</dbReference>
<evidence type="ECO:0000313" key="4">
    <source>
        <dbReference type="Proteomes" id="UP000190961"/>
    </source>
</evidence>
<dbReference type="EMBL" id="FUZU01000004">
    <property type="protein sequence ID" value="SKC87760.1"/>
    <property type="molecule type" value="Genomic_DNA"/>
</dbReference>
<organism evidence="3 4">
    <name type="scientific">Ohtaekwangia koreensis</name>
    <dbReference type="NCBI Taxonomy" id="688867"/>
    <lineage>
        <taxon>Bacteria</taxon>
        <taxon>Pseudomonadati</taxon>
        <taxon>Bacteroidota</taxon>
        <taxon>Cytophagia</taxon>
        <taxon>Cytophagales</taxon>
        <taxon>Fulvivirgaceae</taxon>
        <taxon>Ohtaekwangia</taxon>
    </lineage>
</organism>
<dbReference type="PANTHER" id="PTHR36305:SF1">
    <property type="entry name" value="PHOSPHATIDYLGLYCEROPHOSPHATASE A"/>
    <property type="match status" value="1"/>
</dbReference>
<reference evidence="3 4" key="1">
    <citation type="submission" date="2017-02" db="EMBL/GenBank/DDBJ databases">
        <authorList>
            <person name="Peterson S.W."/>
        </authorList>
    </citation>
    <scope>NUCLEOTIDE SEQUENCE [LARGE SCALE GENOMIC DNA]</scope>
    <source>
        <strain evidence="3 4">DSM 25262</strain>
    </source>
</reference>
<dbReference type="Proteomes" id="UP000190961">
    <property type="component" value="Unassembled WGS sequence"/>
</dbReference>
<keyword evidence="1" id="KW-0812">Transmembrane</keyword>
<accession>A0A1T5MHT1</accession>
<keyword evidence="1" id="KW-1133">Transmembrane helix</keyword>
<dbReference type="PIRSF" id="PIRSF006162">
    <property type="entry name" value="PgpA"/>
    <property type="match status" value="1"/>
</dbReference>
<keyword evidence="4" id="KW-1185">Reference proteome</keyword>
<dbReference type="RefSeq" id="WP_079689957.1">
    <property type="nucleotide sequence ID" value="NZ_FUZU01000004.1"/>
</dbReference>
<evidence type="ECO:0000259" key="2">
    <source>
        <dbReference type="Pfam" id="PF04608"/>
    </source>
</evidence>
<feature type="domain" description="YutG/PgpA" evidence="2">
    <location>
        <begin position="7"/>
        <end position="144"/>
    </location>
</feature>
<protein>
    <submittedName>
        <fullName evidence="3">Phosphatidylglycerophosphatase A</fullName>
    </submittedName>
</protein>
<feature type="transmembrane region" description="Helical" evidence="1">
    <location>
        <begin position="123"/>
        <end position="145"/>
    </location>
</feature>
<feature type="transmembrane region" description="Helical" evidence="1">
    <location>
        <begin position="79"/>
        <end position="103"/>
    </location>
</feature>
<dbReference type="CDD" id="cd06971">
    <property type="entry name" value="PgpA"/>
    <property type="match status" value="1"/>
</dbReference>
<feature type="transmembrane region" description="Helical" evidence="1">
    <location>
        <begin position="41"/>
        <end position="58"/>
    </location>
</feature>
<sequence>MSRVHKLIASCFGIGQLKGGGTVAAAVCCGALILLQAETFGSIVMLLVTLIIIDIGVWSANGVETEWGKDSSRVVVDEIAGMCVSLLFLPLNWSTIILSFILFRAFDILKPLYIRRLEAVAGGWGVMLDDIAAGIYTNIIMQFLVRFVL</sequence>
<dbReference type="STRING" id="688867.SAMN05660236_5505"/>
<gene>
    <name evidence="3" type="ORF">SAMN05660236_5505</name>
</gene>
<dbReference type="AlphaFoldDB" id="A0A1T5MHT1"/>
<dbReference type="Pfam" id="PF04608">
    <property type="entry name" value="PgpA"/>
    <property type="match status" value="1"/>
</dbReference>
<dbReference type="PANTHER" id="PTHR36305">
    <property type="entry name" value="PHOSPHATIDYLGLYCEROPHOSPHATASE A"/>
    <property type="match status" value="1"/>
</dbReference>
<evidence type="ECO:0000256" key="1">
    <source>
        <dbReference type="SAM" id="Phobius"/>
    </source>
</evidence>
<dbReference type="InterPro" id="IPR007686">
    <property type="entry name" value="YutG/PgpA"/>
</dbReference>
<dbReference type="GO" id="GO:0006629">
    <property type="term" value="P:lipid metabolic process"/>
    <property type="evidence" value="ECO:0007669"/>
    <property type="project" value="InterPro"/>
</dbReference>
<proteinExistence type="predicted"/>
<evidence type="ECO:0000313" key="3">
    <source>
        <dbReference type="EMBL" id="SKC87760.1"/>
    </source>
</evidence>
<name>A0A1T5MHT1_9BACT</name>
<dbReference type="InterPro" id="IPR026037">
    <property type="entry name" value="PgpA"/>
</dbReference>
<dbReference type="GO" id="GO:0008962">
    <property type="term" value="F:phosphatidylglycerophosphatase activity"/>
    <property type="evidence" value="ECO:0007669"/>
    <property type="project" value="InterPro"/>
</dbReference>